<evidence type="ECO:0000313" key="8">
    <source>
        <dbReference type="Proteomes" id="UP000038010"/>
    </source>
</evidence>
<feature type="region of interest" description="Disordered" evidence="6">
    <location>
        <begin position="73"/>
        <end position="129"/>
    </location>
</feature>
<evidence type="ECO:0000256" key="1">
    <source>
        <dbReference type="ARBA" id="ARBA00006192"/>
    </source>
</evidence>
<dbReference type="GeneID" id="28740234"/>
<sequence length="1084" mass="121129">MFTCSACLRRHFSSISADLSHSLASNTTLQPWVPPSWRALSLAGQRDERPRSLRRPGHNFFRGAATLRGLKKGHHIREAGRASQKGAPPLTSSKARSPSAAALRKEKDQAARDKNGRMQLTEKGQTELQKQLDKEAEYLTDPLRLAQEVQRCLRNDEFEKAHETVLASDRHGLKRGVPQGKVRNTVSWNHLIDWCMHKKSNAKALQIYQDMKKRGHVPDSHTYLLILRGLGEGIRSVGHYPRSPEATKQAQARINAMAKQAMDVYSSIFRPNSQVKLITMHSNAIINVLARAGDMSAIWAVAGQLPQKGPGSPDHWTYTTILNAMQLDLPKNIEDEESHVNEVSRAKITQVIGDARGMWIDVIKKWSDMSLVMDEKLVCAMGRLLLMSKRMPNARDVFSLVKQTMGVAIDDTVLASLNQDLDKASGANSSEMEHLARKRDAASLASSEPASAGSNDATQITSASGDAADDAVVVDESDLSQMYLQVFEPLSMDSKANSKGVHALYATPSNNTLSLLIEAAALLGRPNIGKAYWQHLTTKTNPIVPDANNVKHYLRMLRVSRASRQTLELLRQQYTGEAGVYLKSRGAFVVAMNTCLRDKWNPNVFDIATNVLDLMEQHAAAAQLARDEETNQLEIARHNLPPDTPLPMELRRPIQPLQGLAVDPKILTMYLELGLYTTKGINKKRPLQKTEAGDLDFPRDPLLNNALRALERLKPYKASVQDMLTMFIRRLEHDRSEQDLSAYKLRELRKKAAYKEITENPGDNPEELLALLNCMISAYDRVLVINFQLEEQGLGPLGEDVLRGIRLQKASTAEYVRRLTAALTGYSGTQSPGHAERIRLIYDAKQSDLEEEVEEEDHTDGTLRALQATKPVDLVAGDSYAAAQDKAAANAALAVRIRKNASYSGNFQQVAEKTREDGRPLTRRQRKYELWLENQGNMKGKTKGMLNQDARNADVHHDGPVFPEIRSRIRSRRQAHEAKMEDREHKLRLEMMRTGLSEKDVRDRRAEKRNQRRSSDLAWDGGEGSMIDWGKEDDAVGDGSAGQADKATLSWEPPSRERVENLIEQFGRDDDDRGTAHVASGGRH</sequence>
<keyword evidence="2" id="KW-0677">Repeat</keyword>
<feature type="compositionally biased region" description="Basic and acidic residues" evidence="6">
    <location>
        <begin position="1054"/>
        <end position="1075"/>
    </location>
</feature>
<comment type="function">
    <text evidence="3">Regulates mitochondrial small subunit maturation by controlling 15S rRNA 5'-end processing. Localizes to the 5' precursor of the 15S rRNA in a position that is subsequently occupied by mS47 in the mature yeast mtSSU. Uses structure and sequence-specific RNA recognition, binding to a single-stranded region of the precursor and specifically recognizing bases -6 to -1. The exchange of Ccm1 for mS47 is coupled to the irreversible removal of precursor rRNA that is accompanied by conformational changes of the mitoribosomal proteins uS5m and mS26. These conformational changes signal completion of 5'-end rRNA processing through protection of the mature 5'-end of the 15S rRNA and stabilization of mS47. The removal of the 5' precursor together with the dissociation of Ccm1 may be catalyzed by the 5'-3' exoribonuclease Pet127. Involved in the specific removal of group I introns in mitochondrial encoded transcripts.</text>
</comment>
<protein>
    <submittedName>
        <fullName evidence="7">Uncharacterized protein</fullName>
    </submittedName>
</protein>
<dbReference type="PROSITE" id="PS51375">
    <property type="entry name" value="PPR"/>
    <property type="match status" value="1"/>
</dbReference>
<dbReference type="InterPro" id="IPR002885">
    <property type="entry name" value="PPR_rpt"/>
</dbReference>
<dbReference type="VEuPathDB" id="FungiDB:AB675_7948"/>
<dbReference type="RefSeq" id="XP_018001036.1">
    <property type="nucleotide sequence ID" value="XM_018148355.1"/>
</dbReference>
<name>A0A0N1P1P1_9EURO</name>
<dbReference type="AlphaFoldDB" id="A0A0N1P1P1"/>
<feature type="compositionally biased region" description="Basic and acidic residues" evidence="6">
    <location>
        <begin position="103"/>
        <end position="116"/>
    </location>
</feature>
<evidence type="ECO:0000256" key="4">
    <source>
        <dbReference type="ARBA" id="ARBA00044511"/>
    </source>
</evidence>
<gene>
    <name evidence="7" type="ORF">AB675_7948</name>
</gene>
<dbReference type="Gene3D" id="1.25.40.10">
    <property type="entry name" value="Tetratricopeptide repeat domain"/>
    <property type="match status" value="1"/>
</dbReference>
<proteinExistence type="inferred from homology"/>
<dbReference type="PANTHER" id="PTHR47936">
    <property type="entry name" value="PPR_LONG DOMAIN-CONTAINING PROTEIN"/>
    <property type="match status" value="1"/>
</dbReference>
<evidence type="ECO:0000256" key="3">
    <source>
        <dbReference type="ARBA" id="ARBA00044493"/>
    </source>
</evidence>
<dbReference type="Proteomes" id="UP000038010">
    <property type="component" value="Unassembled WGS sequence"/>
</dbReference>
<dbReference type="NCBIfam" id="TIGR00756">
    <property type="entry name" value="PPR"/>
    <property type="match status" value="1"/>
</dbReference>
<comment type="similarity">
    <text evidence="1">Belongs to the CCM1 family.</text>
</comment>
<comment type="subunit">
    <text evidence="4">Binds to mitochondrial small subunit 15S rRNA.</text>
</comment>
<feature type="compositionally biased region" description="Low complexity" evidence="6">
    <location>
        <begin position="442"/>
        <end position="454"/>
    </location>
</feature>
<dbReference type="OrthoDB" id="185373at2759"/>
<dbReference type="PANTHER" id="PTHR47936:SF1">
    <property type="entry name" value="PENTATRICOPEPTIDE REPEAT-CONTAINING PROTEIN GUN1, CHLOROPLASTIC"/>
    <property type="match status" value="1"/>
</dbReference>
<comment type="caution">
    <text evidence="7">The sequence shown here is derived from an EMBL/GenBank/DDBJ whole genome shotgun (WGS) entry which is preliminary data.</text>
</comment>
<evidence type="ECO:0000256" key="2">
    <source>
        <dbReference type="ARBA" id="ARBA00022737"/>
    </source>
</evidence>
<dbReference type="EMBL" id="LFJN01000010">
    <property type="protein sequence ID" value="KPI41073.1"/>
    <property type="molecule type" value="Genomic_DNA"/>
</dbReference>
<feature type="region of interest" description="Disordered" evidence="6">
    <location>
        <begin position="425"/>
        <end position="463"/>
    </location>
</feature>
<accession>A0A0N1P1P1</accession>
<dbReference type="InterPro" id="IPR011990">
    <property type="entry name" value="TPR-like_helical_dom_sf"/>
</dbReference>
<feature type="region of interest" description="Disordered" evidence="6">
    <location>
        <begin position="993"/>
        <end position="1084"/>
    </location>
</feature>
<evidence type="ECO:0000256" key="5">
    <source>
        <dbReference type="PROSITE-ProRule" id="PRU00708"/>
    </source>
</evidence>
<reference evidence="7 8" key="1">
    <citation type="submission" date="2015-06" db="EMBL/GenBank/DDBJ databases">
        <title>Draft genome of the ant-associated black yeast Phialophora attae CBS 131958.</title>
        <authorList>
            <person name="Moreno L.F."/>
            <person name="Stielow B.J."/>
            <person name="de Hoog S."/>
            <person name="Vicente V.A."/>
            <person name="Weiss V.A."/>
            <person name="de Vries M."/>
            <person name="Cruz L.M."/>
            <person name="Souza E.M."/>
        </authorList>
    </citation>
    <scope>NUCLEOTIDE SEQUENCE [LARGE SCALE GENOMIC DNA]</scope>
    <source>
        <strain evidence="7 8">CBS 131958</strain>
    </source>
</reference>
<evidence type="ECO:0000256" key="6">
    <source>
        <dbReference type="SAM" id="MobiDB-lite"/>
    </source>
</evidence>
<keyword evidence="8" id="KW-1185">Reference proteome</keyword>
<feature type="compositionally biased region" description="Basic and acidic residues" evidence="6">
    <location>
        <begin position="993"/>
        <end position="1015"/>
    </location>
</feature>
<evidence type="ECO:0000313" key="7">
    <source>
        <dbReference type="EMBL" id="KPI41073.1"/>
    </source>
</evidence>
<dbReference type="Pfam" id="PF13041">
    <property type="entry name" value="PPR_2"/>
    <property type="match status" value="1"/>
</dbReference>
<feature type="compositionally biased region" description="Basic and acidic residues" evidence="6">
    <location>
        <begin position="431"/>
        <end position="441"/>
    </location>
</feature>
<organism evidence="7 8">
    <name type="scientific">Cyphellophora attinorum</name>
    <dbReference type="NCBI Taxonomy" id="1664694"/>
    <lineage>
        <taxon>Eukaryota</taxon>
        <taxon>Fungi</taxon>
        <taxon>Dikarya</taxon>
        <taxon>Ascomycota</taxon>
        <taxon>Pezizomycotina</taxon>
        <taxon>Eurotiomycetes</taxon>
        <taxon>Chaetothyriomycetidae</taxon>
        <taxon>Chaetothyriales</taxon>
        <taxon>Cyphellophoraceae</taxon>
        <taxon>Cyphellophora</taxon>
    </lineage>
</organism>
<feature type="repeat" description="PPR" evidence="5">
    <location>
        <begin position="184"/>
        <end position="218"/>
    </location>
</feature>